<comment type="caution">
    <text evidence="2">The sequence shown here is derived from an EMBL/GenBank/DDBJ whole genome shotgun (WGS) entry which is preliminary data.</text>
</comment>
<evidence type="ECO:0000256" key="1">
    <source>
        <dbReference type="SAM" id="MobiDB-lite"/>
    </source>
</evidence>
<reference evidence="2 3" key="1">
    <citation type="journal article" date="2025" name="Microbiol. Resour. Announc.">
        <title>Draft genome sequences for Neonectria magnoliae and Neonectria punicea, canker pathogens of Liriodendron tulipifera and Acer saccharum in West Virginia.</title>
        <authorList>
            <person name="Petronek H.M."/>
            <person name="Kasson M.T."/>
            <person name="Metheny A.M."/>
            <person name="Stauder C.M."/>
            <person name="Lovett B."/>
            <person name="Lynch S.C."/>
            <person name="Garnas J.R."/>
            <person name="Kasson L.R."/>
            <person name="Stajich J.E."/>
        </authorList>
    </citation>
    <scope>NUCLEOTIDE SEQUENCE [LARGE SCALE GENOMIC DNA]</scope>
    <source>
        <strain evidence="2 3">NRRL 64651</strain>
    </source>
</reference>
<keyword evidence="3" id="KW-1185">Reference proteome</keyword>
<evidence type="ECO:0000313" key="3">
    <source>
        <dbReference type="Proteomes" id="UP001498421"/>
    </source>
</evidence>
<dbReference type="EMBL" id="JAZAVK010000080">
    <property type="protein sequence ID" value="KAK7425535.1"/>
    <property type="molecule type" value="Genomic_DNA"/>
</dbReference>
<accession>A0ABR1HWB8</accession>
<proteinExistence type="predicted"/>
<name>A0ABR1HWB8_9HYPO</name>
<protein>
    <submittedName>
        <fullName evidence="2">Uncharacterized protein</fullName>
    </submittedName>
</protein>
<feature type="compositionally biased region" description="Polar residues" evidence="1">
    <location>
        <begin position="210"/>
        <end position="226"/>
    </location>
</feature>
<sequence>MISDNSSRFRSQPPHWHASLAEALLSLIQNLQLRKALSELTIIPLSGGEWASASDDPKPVLTSEKVEVNGLSISDAVPTVDPEAAANQARRSLFQALGIRPVEKAQLCQYICEERASPSFKPDEWTKAQLIDHARILHETCWAPADGAIDLWFATSDDKRCKGLNLYMRGNLMRSSPAARVFDRLLERIPTIHPDYVTGTESQVHDRPSLQETRGSQPKGLNTTIASKPYDTDFRSYLTKRLQVSQVPRLVTVDPISKAFQLSEDFKYLLAECPVADTLHVLLGNWRFYSEWLESEVSEKQTPQLASMRKDLVRAIGGTIIKTSQGPLPLRGTFLPNLDTVTEDTILPTLEFVDRQLSEGIKMFELAPSPK</sequence>
<feature type="region of interest" description="Disordered" evidence="1">
    <location>
        <begin position="198"/>
        <end position="227"/>
    </location>
</feature>
<dbReference type="Proteomes" id="UP001498421">
    <property type="component" value="Unassembled WGS sequence"/>
</dbReference>
<gene>
    <name evidence="2" type="ORF">QQZ08_007976</name>
</gene>
<organism evidence="2 3">
    <name type="scientific">Neonectria magnoliae</name>
    <dbReference type="NCBI Taxonomy" id="2732573"/>
    <lineage>
        <taxon>Eukaryota</taxon>
        <taxon>Fungi</taxon>
        <taxon>Dikarya</taxon>
        <taxon>Ascomycota</taxon>
        <taxon>Pezizomycotina</taxon>
        <taxon>Sordariomycetes</taxon>
        <taxon>Hypocreomycetidae</taxon>
        <taxon>Hypocreales</taxon>
        <taxon>Nectriaceae</taxon>
        <taxon>Neonectria</taxon>
    </lineage>
</organism>
<evidence type="ECO:0000313" key="2">
    <source>
        <dbReference type="EMBL" id="KAK7425535.1"/>
    </source>
</evidence>